<dbReference type="PROSITE" id="PS50111">
    <property type="entry name" value="CHEMOTAXIS_TRANSDUC_2"/>
    <property type="match status" value="1"/>
</dbReference>
<comment type="caution">
    <text evidence="5">The sequence shown here is derived from an EMBL/GenBank/DDBJ whole genome shotgun (WGS) entry which is preliminary data.</text>
</comment>
<evidence type="ECO:0000259" key="4">
    <source>
        <dbReference type="PROSITE" id="PS50111"/>
    </source>
</evidence>
<gene>
    <name evidence="5" type="ORF">LCGC14_1169630</name>
</gene>
<dbReference type="Gene3D" id="1.10.287.950">
    <property type="entry name" value="Methyl-accepting chemotaxis protein"/>
    <property type="match status" value="1"/>
</dbReference>
<accession>A0A0F9P8G1</accession>
<proteinExistence type="inferred from homology"/>
<evidence type="ECO:0000256" key="3">
    <source>
        <dbReference type="SAM" id="Phobius"/>
    </source>
</evidence>
<name>A0A0F9P8G1_9ZZZZ</name>
<dbReference type="Pfam" id="PF00015">
    <property type="entry name" value="MCPsignal"/>
    <property type="match status" value="1"/>
</dbReference>
<dbReference type="GO" id="GO:0016020">
    <property type="term" value="C:membrane"/>
    <property type="evidence" value="ECO:0007669"/>
    <property type="project" value="InterPro"/>
</dbReference>
<organism evidence="5">
    <name type="scientific">marine sediment metagenome</name>
    <dbReference type="NCBI Taxonomy" id="412755"/>
    <lineage>
        <taxon>unclassified sequences</taxon>
        <taxon>metagenomes</taxon>
        <taxon>ecological metagenomes</taxon>
    </lineage>
</organism>
<dbReference type="SUPFAM" id="SSF58104">
    <property type="entry name" value="Methyl-accepting chemotaxis protein (MCP) signaling domain"/>
    <property type="match status" value="1"/>
</dbReference>
<dbReference type="AlphaFoldDB" id="A0A0F9P8G1"/>
<dbReference type="SMART" id="SM00283">
    <property type="entry name" value="MA"/>
    <property type="match status" value="1"/>
</dbReference>
<dbReference type="PANTHER" id="PTHR32089:SF112">
    <property type="entry name" value="LYSOZYME-LIKE PROTEIN-RELATED"/>
    <property type="match status" value="1"/>
</dbReference>
<dbReference type="InterPro" id="IPR004089">
    <property type="entry name" value="MCPsignal_dom"/>
</dbReference>
<dbReference type="GO" id="GO:0007165">
    <property type="term" value="P:signal transduction"/>
    <property type="evidence" value="ECO:0007669"/>
    <property type="project" value="UniProtKB-KW"/>
</dbReference>
<dbReference type="GO" id="GO:0004888">
    <property type="term" value="F:transmembrane signaling receptor activity"/>
    <property type="evidence" value="ECO:0007669"/>
    <property type="project" value="InterPro"/>
</dbReference>
<feature type="transmembrane region" description="Helical" evidence="3">
    <location>
        <begin position="9"/>
        <end position="25"/>
    </location>
</feature>
<reference evidence="5" key="1">
    <citation type="journal article" date="2015" name="Nature">
        <title>Complex archaea that bridge the gap between prokaryotes and eukaryotes.</title>
        <authorList>
            <person name="Spang A."/>
            <person name="Saw J.H."/>
            <person name="Jorgensen S.L."/>
            <person name="Zaremba-Niedzwiedzka K."/>
            <person name="Martijn J."/>
            <person name="Lind A.E."/>
            <person name="van Eijk R."/>
            <person name="Schleper C."/>
            <person name="Guy L."/>
            <person name="Ettema T.J."/>
        </authorList>
    </citation>
    <scope>NUCLEOTIDE SEQUENCE</scope>
</reference>
<evidence type="ECO:0000313" key="5">
    <source>
        <dbReference type="EMBL" id="KKM97285.1"/>
    </source>
</evidence>
<sequence length="392" mass="43269">MEENMNKKLLALLSYTLVITFVAIWQLDYMAGGFVIITALGGYFLPSFFNKKPYIEKAAVIHTEDKLSSTVNALHDEAHGHLVEQVSLIRAESQQVNDLVQNAIMQLTDSFQGLSAQTSEQSTLIFGLLQQDDDESLSHFAVETEKLLNYFVEQVINTSEDSMYLMQRLDDMSEKVNGVFSLLGDVKDIASQTNLLALNAAIEAARAGEAGRGFAVVADEVRKLSRKSDDFSEEINLLATDVKKALTAATDVVSKVVSADMNVAVNGKQHIAEMSSTMAKMEKHSKDILEQTGQAGQRISMMVNQAVTSLQFEDMCTQLSAHISHRIDAVADLTELVDKLHGVRNNPELLNDYRELLTQLETSLTLLKPKIASVKHQAVSQQDLGEGDIELF</sequence>
<protein>
    <recommendedName>
        <fullName evidence="4">Methyl-accepting transducer domain-containing protein</fullName>
    </recommendedName>
</protein>
<evidence type="ECO:0000256" key="1">
    <source>
        <dbReference type="ARBA" id="ARBA00023224"/>
    </source>
</evidence>
<keyword evidence="3" id="KW-0812">Transmembrane</keyword>
<feature type="transmembrane region" description="Helical" evidence="3">
    <location>
        <begin position="31"/>
        <end position="49"/>
    </location>
</feature>
<keyword evidence="1" id="KW-0807">Transducer</keyword>
<evidence type="ECO:0000256" key="2">
    <source>
        <dbReference type="ARBA" id="ARBA00029447"/>
    </source>
</evidence>
<keyword evidence="3" id="KW-0472">Membrane</keyword>
<dbReference type="PANTHER" id="PTHR32089">
    <property type="entry name" value="METHYL-ACCEPTING CHEMOTAXIS PROTEIN MCPB"/>
    <property type="match status" value="1"/>
</dbReference>
<dbReference type="InterPro" id="IPR004090">
    <property type="entry name" value="Chemotax_Me-accpt_rcpt"/>
</dbReference>
<dbReference type="GO" id="GO:0006935">
    <property type="term" value="P:chemotaxis"/>
    <property type="evidence" value="ECO:0007669"/>
    <property type="project" value="InterPro"/>
</dbReference>
<dbReference type="EMBL" id="LAZR01005766">
    <property type="protein sequence ID" value="KKM97285.1"/>
    <property type="molecule type" value="Genomic_DNA"/>
</dbReference>
<dbReference type="PRINTS" id="PR00260">
    <property type="entry name" value="CHEMTRNSDUCR"/>
</dbReference>
<comment type="similarity">
    <text evidence="2">Belongs to the methyl-accepting chemotaxis (MCP) protein family.</text>
</comment>
<keyword evidence="3" id="KW-1133">Transmembrane helix</keyword>
<feature type="domain" description="Methyl-accepting transducer" evidence="4">
    <location>
        <begin position="167"/>
        <end position="314"/>
    </location>
</feature>